<dbReference type="PANTHER" id="PTHR42852">
    <property type="entry name" value="THIOL:DISULFIDE INTERCHANGE PROTEIN DSBE"/>
    <property type="match status" value="1"/>
</dbReference>
<keyword evidence="7" id="KW-1185">Reference proteome</keyword>
<evidence type="ECO:0000259" key="5">
    <source>
        <dbReference type="PROSITE" id="PS51352"/>
    </source>
</evidence>
<accession>A0A6I4U2K9</accession>
<evidence type="ECO:0000256" key="2">
    <source>
        <dbReference type="ARBA" id="ARBA00022748"/>
    </source>
</evidence>
<evidence type="ECO:0000256" key="4">
    <source>
        <dbReference type="ARBA" id="ARBA00023284"/>
    </source>
</evidence>
<dbReference type="InterPro" id="IPR036249">
    <property type="entry name" value="Thioredoxin-like_sf"/>
</dbReference>
<dbReference type="PROSITE" id="PS51352">
    <property type="entry name" value="THIOREDOXIN_2"/>
    <property type="match status" value="1"/>
</dbReference>
<evidence type="ECO:0000313" key="7">
    <source>
        <dbReference type="Proteomes" id="UP000429229"/>
    </source>
</evidence>
<dbReference type="Pfam" id="PF08534">
    <property type="entry name" value="Redoxin"/>
    <property type="match status" value="1"/>
</dbReference>
<dbReference type="GO" id="GO:0017004">
    <property type="term" value="P:cytochrome complex assembly"/>
    <property type="evidence" value="ECO:0007669"/>
    <property type="project" value="UniProtKB-KW"/>
</dbReference>
<evidence type="ECO:0000313" key="6">
    <source>
        <dbReference type="EMBL" id="MXP09175.1"/>
    </source>
</evidence>
<evidence type="ECO:0000256" key="1">
    <source>
        <dbReference type="ARBA" id="ARBA00004196"/>
    </source>
</evidence>
<dbReference type="InterPro" id="IPR013740">
    <property type="entry name" value="Redoxin"/>
</dbReference>
<dbReference type="GO" id="GO:0016491">
    <property type="term" value="F:oxidoreductase activity"/>
    <property type="evidence" value="ECO:0007669"/>
    <property type="project" value="InterPro"/>
</dbReference>
<dbReference type="PANTHER" id="PTHR42852:SF6">
    <property type="entry name" value="THIOL:DISULFIDE INTERCHANGE PROTEIN DSBE"/>
    <property type="match status" value="1"/>
</dbReference>
<dbReference type="GO" id="GO:0030313">
    <property type="term" value="C:cell envelope"/>
    <property type="evidence" value="ECO:0007669"/>
    <property type="project" value="UniProtKB-SubCell"/>
</dbReference>
<gene>
    <name evidence="6" type="ORF">GRI68_03165</name>
</gene>
<dbReference type="InterPro" id="IPR050553">
    <property type="entry name" value="Thioredoxin_ResA/DsbE_sf"/>
</dbReference>
<dbReference type="EMBL" id="WTYR01000001">
    <property type="protein sequence ID" value="MXP09175.1"/>
    <property type="molecule type" value="Genomic_DNA"/>
</dbReference>
<keyword evidence="2" id="KW-0201">Cytochrome c-type biogenesis</keyword>
<keyword evidence="3" id="KW-1015">Disulfide bond</keyword>
<comment type="subcellular location">
    <subcellularLocation>
        <location evidence="1">Cell envelope</location>
    </subcellularLocation>
</comment>
<dbReference type="Gene3D" id="3.40.30.10">
    <property type="entry name" value="Glutaredoxin"/>
    <property type="match status" value="1"/>
</dbReference>
<evidence type="ECO:0000256" key="3">
    <source>
        <dbReference type="ARBA" id="ARBA00023157"/>
    </source>
</evidence>
<dbReference type="InterPro" id="IPR013766">
    <property type="entry name" value="Thioredoxin_domain"/>
</dbReference>
<dbReference type="Proteomes" id="UP000429229">
    <property type="component" value="Unassembled WGS sequence"/>
</dbReference>
<keyword evidence="4" id="KW-0676">Redox-active center</keyword>
<comment type="caution">
    <text evidence="6">The sequence shown here is derived from an EMBL/GenBank/DDBJ whole genome shotgun (WGS) entry which is preliminary data.</text>
</comment>
<protein>
    <submittedName>
        <fullName evidence="6">Redoxin family protein</fullName>
    </submittedName>
</protein>
<dbReference type="SUPFAM" id="SSF52833">
    <property type="entry name" value="Thioredoxin-like"/>
    <property type="match status" value="1"/>
</dbReference>
<organism evidence="6 7">
    <name type="scientific">Alteriqipengyuania halimionae</name>
    <dbReference type="NCBI Taxonomy" id="1926630"/>
    <lineage>
        <taxon>Bacteria</taxon>
        <taxon>Pseudomonadati</taxon>
        <taxon>Pseudomonadota</taxon>
        <taxon>Alphaproteobacteria</taxon>
        <taxon>Sphingomonadales</taxon>
        <taxon>Erythrobacteraceae</taxon>
        <taxon>Alteriqipengyuania</taxon>
    </lineage>
</organism>
<dbReference type="OrthoDB" id="9799347at2"/>
<sequence>MRKWAIAAPLLLFSAFLALAIWALVAPPSRDVPSRMIGQPLPAIALDPQVPGKPGMASADYKGGEARLINVFGSWCIPCRVESPQMLELARAGVPIDAVAVRDTPEQVQDFLAQYGDPFAAIGADPNGRFQVMLGSSGVPESFIVDGEGIIRYQHIGEIRPEHVADIVAKWREASQ</sequence>
<feature type="domain" description="Thioredoxin" evidence="5">
    <location>
        <begin position="35"/>
        <end position="173"/>
    </location>
</feature>
<reference evidence="6 7" key="1">
    <citation type="submission" date="2019-12" db="EMBL/GenBank/DDBJ databases">
        <title>Genomic-based taxomic classification of the family Erythrobacteraceae.</title>
        <authorList>
            <person name="Xu L."/>
        </authorList>
    </citation>
    <scope>NUCLEOTIDE SEQUENCE [LARGE SCALE GENOMIC DNA]</scope>
    <source>
        <strain evidence="6 7">LMG 29519</strain>
    </source>
</reference>
<dbReference type="AlphaFoldDB" id="A0A6I4U2K9"/>
<proteinExistence type="predicted"/>
<name>A0A6I4U2K9_9SPHN</name>